<dbReference type="InterPro" id="IPR016167">
    <property type="entry name" value="FAD-bd_PCMH_sub1"/>
</dbReference>
<evidence type="ECO:0000313" key="7">
    <source>
        <dbReference type="EMBL" id="PWK29335.1"/>
    </source>
</evidence>
<evidence type="ECO:0000256" key="2">
    <source>
        <dbReference type="ARBA" id="ARBA00008000"/>
    </source>
</evidence>
<dbReference type="Gene3D" id="3.30.70.2740">
    <property type="match status" value="1"/>
</dbReference>
<sequence>MINSNIVQTLIDTLGKDSILTHEEAFVRPASVWRAGENLQCKALARPKSPTEVSEIMKICFANNQTVVPHGGLTNVVGGVKTSIDDIAITLERMNVIEEIDLRNKTVTVQAGVILQDLQKAVADAGLLFPLDLGAKGSCMIGGNISSNAGGLQALRYGVMRQLVLGLEVVLADGTIISSMNKMMKNNAGYDLKHLFIGSEGTLGIVTKAILKLEDAPKSRNTALVGLNSFENAIDFLHQAKKNLANTLSSYEIIWQDYYQLMTSSPSTFSPPLPQNYAYYVLIETLGQSPETDTTLFQNLLEQSLENGLIDDAVLAQSQQELDWFWGIREKVEFVFSVHKPVFLFDVSLPITEMENYIETIKTNLKNEWNDVAFYAFGHMGDGNLHLFVSCGDDDEITRHKVEEIVFMPLQPIGGSITAEHGIGLEKKAWLHLSRSEEEMALMRMLKNTLDPKGILNPNKVV</sequence>
<keyword evidence="5" id="KW-0560">Oxidoreductase</keyword>
<comment type="cofactor">
    <cofactor evidence="1">
        <name>FAD</name>
        <dbReference type="ChEBI" id="CHEBI:57692"/>
    </cofactor>
</comment>
<feature type="domain" description="FAD-binding PCMH-type" evidence="6">
    <location>
        <begin position="37"/>
        <end position="216"/>
    </location>
</feature>
<dbReference type="InterPro" id="IPR016171">
    <property type="entry name" value="Vanillyl_alc_oxidase_C-sub2"/>
</dbReference>
<evidence type="ECO:0000256" key="4">
    <source>
        <dbReference type="ARBA" id="ARBA00022827"/>
    </source>
</evidence>
<dbReference type="OrthoDB" id="9767256at2"/>
<dbReference type="Pfam" id="PF01565">
    <property type="entry name" value="FAD_binding_4"/>
    <property type="match status" value="1"/>
</dbReference>
<dbReference type="PANTHER" id="PTHR43716">
    <property type="entry name" value="D-2-HYDROXYGLUTARATE DEHYDROGENASE, MITOCHONDRIAL"/>
    <property type="match status" value="1"/>
</dbReference>
<dbReference type="GO" id="GO:0071949">
    <property type="term" value="F:FAD binding"/>
    <property type="evidence" value="ECO:0007669"/>
    <property type="project" value="InterPro"/>
</dbReference>
<dbReference type="Gene3D" id="1.10.45.10">
    <property type="entry name" value="Vanillyl-alcohol Oxidase, Chain A, domain 4"/>
    <property type="match status" value="1"/>
</dbReference>
<dbReference type="EMBL" id="QGGO01000001">
    <property type="protein sequence ID" value="PWK29335.1"/>
    <property type="molecule type" value="Genomic_DNA"/>
</dbReference>
<dbReference type="GO" id="GO:0022904">
    <property type="term" value="P:respiratory electron transport chain"/>
    <property type="evidence" value="ECO:0007669"/>
    <property type="project" value="TreeGrafter"/>
</dbReference>
<dbReference type="InterPro" id="IPR016169">
    <property type="entry name" value="FAD-bd_PCMH_sub2"/>
</dbReference>
<name>A0A316EGA2_9BACT</name>
<evidence type="ECO:0000259" key="6">
    <source>
        <dbReference type="PROSITE" id="PS51387"/>
    </source>
</evidence>
<accession>A0A316EGA2</accession>
<keyword evidence="8" id="KW-1185">Reference proteome</keyword>
<comment type="caution">
    <text evidence="7">The sequence shown here is derived from an EMBL/GenBank/DDBJ whole genome shotgun (WGS) entry which is preliminary data.</text>
</comment>
<proteinExistence type="inferred from homology"/>
<dbReference type="PANTHER" id="PTHR43716:SF1">
    <property type="entry name" value="D-2-HYDROXYGLUTARATE DEHYDROGENASE, MITOCHONDRIAL"/>
    <property type="match status" value="1"/>
</dbReference>
<dbReference type="InterPro" id="IPR006094">
    <property type="entry name" value="Oxid_FAD_bind_N"/>
</dbReference>
<keyword evidence="4" id="KW-0274">FAD</keyword>
<dbReference type="InterPro" id="IPR004113">
    <property type="entry name" value="FAD-bd_oxidored_4_C"/>
</dbReference>
<dbReference type="Gene3D" id="3.30.465.10">
    <property type="match status" value="1"/>
</dbReference>
<reference evidence="7 8" key="1">
    <citation type="submission" date="2018-05" db="EMBL/GenBank/DDBJ databases">
        <title>Genomic Encyclopedia of Archaeal and Bacterial Type Strains, Phase II (KMG-II): from individual species to whole genera.</title>
        <authorList>
            <person name="Goeker M."/>
        </authorList>
    </citation>
    <scope>NUCLEOTIDE SEQUENCE [LARGE SCALE GENOMIC DNA]</scope>
    <source>
        <strain evidence="7 8">DSM 22214</strain>
    </source>
</reference>
<evidence type="ECO:0000256" key="1">
    <source>
        <dbReference type="ARBA" id="ARBA00001974"/>
    </source>
</evidence>
<keyword evidence="3" id="KW-0285">Flavoprotein</keyword>
<dbReference type="SUPFAM" id="SSF55103">
    <property type="entry name" value="FAD-linked oxidases, C-terminal domain"/>
    <property type="match status" value="1"/>
</dbReference>
<dbReference type="PROSITE" id="PS51387">
    <property type="entry name" value="FAD_PCMH"/>
    <property type="match status" value="1"/>
</dbReference>
<evidence type="ECO:0000256" key="3">
    <source>
        <dbReference type="ARBA" id="ARBA00022630"/>
    </source>
</evidence>
<dbReference type="Gene3D" id="3.30.43.10">
    <property type="entry name" value="Uridine Diphospho-n-acetylenolpyruvylglucosamine Reductase, domain 2"/>
    <property type="match status" value="1"/>
</dbReference>
<dbReference type="AlphaFoldDB" id="A0A316EGA2"/>
<dbReference type="RefSeq" id="WP_109740964.1">
    <property type="nucleotide sequence ID" value="NZ_QGGO01000001.1"/>
</dbReference>
<dbReference type="SUPFAM" id="SSF56176">
    <property type="entry name" value="FAD-binding/transporter-associated domain-like"/>
    <property type="match status" value="1"/>
</dbReference>
<dbReference type="Proteomes" id="UP000245489">
    <property type="component" value="Unassembled WGS sequence"/>
</dbReference>
<dbReference type="FunFam" id="1.10.45.10:FF:000001">
    <property type="entry name" value="D-lactate dehydrogenase mitochondrial"/>
    <property type="match status" value="1"/>
</dbReference>
<dbReference type="Pfam" id="PF02913">
    <property type="entry name" value="FAD-oxidase_C"/>
    <property type="match status" value="1"/>
</dbReference>
<dbReference type="Gene3D" id="3.30.70.2190">
    <property type="match status" value="1"/>
</dbReference>
<organism evidence="7 8">
    <name type="scientific">Arcicella aurantiaca</name>
    <dbReference type="NCBI Taxonomy" id="591202"/>
    <lineage>
        <taxon>Bacteria</taxon>
        <taxon>Pseudomonadati</taxon>
        <taxon>Bacteroidota</taxon>
        <taxon>Cytophagia</taxon>
        <taxon>Cytophagales</taxon>
        <taxon>Flectobacillaceae</taxon>
        <taxon>Arcicella</taxon>
    </lineage>
</organism>
<comment type="similarity">
    <text evidence="2">Belongs to the FAD-binding oxidoreductase/transferase type 4 family.</text>
</comment>
<protein>
    <submittedName>
        <fullName evidence="7">FAD/FMN-containing dehydrogenase</fullName>
    </submittedName>
</protein>
<dbReference type="InterPro" id="IPR036318">
    <property type="entry name" value="FAD-bd_PCMH-like_sf"/>
</dbReference>
<dbReference type="InterPro" id="IPR016166">
    <property type="entry name" value="FAD-bd_PCMH"/>
</dbReference>
<gene>
    <name evidence="7" type="ORF">LV89_00175</name>
</gene>
<evidence type="ECO:0000313" key="8">
    <source>
        <dbReference type="Proteomes" id="UP000245489"/>
    </source>
</evidence>
<dbReference type="GO" id="GO:0016491">
    <property type="term" value="F:oxidoreductase activity"/>
    <property type="evidence" value="ECO:0007669"/>
    <property type="project" value="UniProtKB-KW"/>
</dbReference>
<evidence type="ECO:0000256" key="5">
    <source>
        <dbReference type="ARBA" id="ARBA00023002"/>
    </source>
</evidence>
<dbReference type="InterPro" id="IPR016164">
    <property type="entry name" value="FAD-linked_Oxase-like_C"/>
</dbReference>
<dbReference type="InterPro" id="IPR051264">
    <property type="entry name" value="FAD-oxidored/transferase_4"/>
</dbReference>